<dbReference type="InterPro" id="IPR053781">
    <property type="entry name" value="F-box_AtFBL13-like"/>
</dbReference>
<dbReference type="InterPro" id="IPR036047">
    <property type="entry name" value="F-box-like_dom_sf"/>
</dbReference>
<dbReference type="SUPFAM" id="SSF52047">
    <property type="entry name" value="RNI-like"/>
    <property type="match status" value="1"/>
</dbReference>
<comment type="caution">
    <text evidence="2">The sequence shown here is derived from an EMBL/GenBank/DDBJ whole genome shotgun (WGS) entry which is preliminary data.</text>
</comment>
<dbReference type="EMBL" id="JBBPBK010000001">
    <property type="protein sequence ID" value="KAK9292972.1"/>
    <property type="molecule type" value="Genomic_DNA"/>
</dbReference>
<feature type="domain" description="F-box" evidence="1">
    <location>
        <begin position="10"/>
        <end position="58"/>
    </location>
</feature>
<dbReference type="Proteomes" id="UP001415857">
    <property type="component" value="Unassembled WGS sequence"/>
</dbReference>
<dbReference type="Pfam" id="PF23622">
    <property type="entry name" value="LRR_At1g61320_AtMIF1"/>
    <property type="match status" value="1"/>
</dbReference>
<reference evidence="2 3" key="1">
    <citation type="journal article" date="2024" name="Plant J.">
        <title>Genome sequences and population genomics reveal climatic adaptation and genomic divergence between two closely related sweetgum species.</title>
        <authorList>
            <person name="Xu W.Q."/>
            <person name="Ren C.Q."/>
            <person name="Zhang X.Y."/>
            <person name="Comes H.P."/>
            <person name="Liu X.H."/>
            <person name="Li Y.G."/>
            <person name="Kettle C.J."/>
            <person name="Jalonen R."/>
            <person name="Gaisberger H."/>
            <person name="Ma Y.Z."/>
            <person name="Qiu Y.X."/>
        </authorList>
    </citation>
    <scope>NUCLEOTIDE SEQUENCE [LARGE SCALE GENOMIC DNA]</scope>
    <source>
        <strain evidence="2">Hangzhou</strain>
    </source>
</reference>
<proteinExistence type="predicted"/>
<protein>
    <recommendedName>
        <fullName evidence="1">F-box domain-containing protein</fullName>
    </recommendedName>
</protein>
<dbReference type="PANTHER" id="PTHR31900:SF34">
    <property type="entry name" value="EMB|CAB62440.1-RELATED"/>
    <property type="match status" value="1"/>
</dbReference>
<name>A0AAP0X7V3_LIQFO</name>
<dbReference type="CDD" id="cd22160">
    <property type="entry name" value="F-box_AtFBL13-like"/>
    <property type="match status" value="1"/>
</dbReference>
<dbReference type="AlphaFoldDB" id="A0AAP0X7V3"/>
<dbReference type="PROSITE" id="PS50181">
    <property type="entry name" value="FBOX"/>
    <property type="match status" value="1"/>
</dbReference>
<dbReference type="InterPro" id="IPR032675">
    <property type="entry name" value="LRR_dom_sf"/>
</dbReference>
<dbReference type="InterPro" id="IPR055357">
    <property type="entry name" value="LRR_At1g61320_AtMIF1"/>
</dbReference>
<dbReference type="SUPFAM" id="SSF81383">
    <property type="entry name" value="F-box domain"/>
    <property type="match status" value="1"/>
</dbReference>
<evidence type="ECO:0000259" key="1">
    <source>
        <dbReference type="PROSITE" id="PS50181"/>
    </source>
</evidence>
<sequence length="451" mass="51568">MSSTTEEEQVDRISALPDEILHGILSSLSIDCAVRTSVLSNRWRDVWEFTPALNFGSLLLPLSKPETRNFVNRILCLCRSPVLRSFALSCNVSKSYIPDVHKWVDFAMTRKVRCLALGFESLQVVVELPPSVYGAQSQYITCMILGRVNFITPSGFNGFANLSSIKLYDSKLTDASVGSLVSNCSRLNSLIIKSCQGLVHVKISAPQSQLREFIFRCKGRVRLEIGVPNLVLLDYWGGLMLLSFMNYLPRLVEAKLFHRWGIYDTTFLRSLMHEVAHVKILRVNSWFSKMMAKEFYRKRSRCTMFQNLEKFCWYGPLKTECDIVTLLDFSRDCPSLEKIEIDFREVLLDGFGEIECGVVEVGDGEARVDAGFLRKLRTIKVVSFSGSKNEMELIKHLLQMAQVLETLYLTFWKCQCGSSRNHMRPELFRGQISLFPRASPHAQILYGLYRR</sequence>
<dbReference type="Pfam" id="PF00646">
    <property type="entry name" value="F-box"/>
    <property type="match status" value="1"/>
</dbReference>
<evidence type="ECO:0000313" key="3">
    <source>
        <dbReference type="Proteomes" id="UP001415857"/>
    </source>
</evidence>
<organism evidence="2 3">
    <name type="scientific">Liquidambar formosana</name>
    <name type="common">Formosan gum</name>
    <dbReference type="NCBI Taxonomy" id="63359"/>
    <lineage>
        <taxon>Eukaryota</taxon>
        <taxon>Viridiplantae</taxon>
        <taxon>Streptophyta</taxon>
        <taxon>Embryophyta</taxon>
        <taxon>Tracheophyta</taxon>
        <taxon>Spermatophyta</taxon>
        <taxon>Magnoliopsida</taxon>
        <taxon>eudicotyledons</taxon>
        <taxon>Gunneridae</taxon>
        <taxon>Pentapetalae</taxon>
        <taxon>Saxifragales</taxon>
        <taxon>Altingiaceae</taxon>
        <taxon>Liquidambar</taxon>
    </lineage>
</organism>
<accession>A0AAP0X7V3</accession>
<keyword evidence="3" id="KW-1185">Reference proteome</keyword>
<dbReference type="Gene3D" id="1.20.1280.50">
    <property type="match status" value="1"/>
</dbReference>
<dbReference type="Gene3D" id="3.80.10.10">
    <property type="entry name" value="Ribonuclease Inhibitor"/>
    <property type="match status" value="1"/>
</dbReference>
<dbReference type="PANTHER" id="PTHR31900">
    <property type="entry name" value="F-BOX/RNI SUPERFAMILY PROTEIN-RELATED"/>
    <property type="match status" value="1"/>
</dbReference>
<gene>
    <name evidence="2" type="ORF">L1049_020954</name>
</gene>
<dbReference type="InterPro" id="IPR050232">
    <property type="entry name" value="FBL13/AtMIF1-like"/>
</dbReference>
<dbReference type="InterPro" id="IPR001810">
    <property type="entry name" value="F-box_dom"/>
</dbReference>
<evidence type="ECO:0000313" key="2">
    <source>
        <dbReference type="EMBL" id="KAK9292972.1"/>
    </source>
</evidence>